<dbReference type="VEuPathDB" id="FungiDB:A1Q1_07295"/>
<evidence type="ECO:0000313" key="2">
    <source>
        <dbReference type="Proteomes" id="UP000002748"/>
    </source>
</evidence>
<evidence type="ECO:0000313" key="1">
    <source>
        <dbReference type="EMBL" id="EJT51533.1"/>
    </source>
</evidence>
<name>J5RAB5_TRIAS</name>
<dbReference type="RefSeq" id="XP_014183006.1">
    <property type="nucleotide sequence ID" value="XM_014327531.1"/>
</dbReference>
<dbReference type="Proteomes" id="UP000002748">
    <property type="component" value="Unassembled WGS sequence"/>
</dbReference>
<dbReference type="EMBL" id="ALBS01000054">
    <property type="protein sequence ID" value="EJT51533.1"/>
    <property type="molecule type" value="Genomic_DNA"/>
</dbReference>
<dbReference type="AlphaFoldDB" id="J5RAB5"/>
<protein>
    <submittedName>
        <fullName evidence="1">Uncharacterized protein</fullName>
    </submittedName>
</protein>
<accession>J5RAB5</accession>
<reference evidence="1 2" key="1">
    <citation type="journal article" date="2012" name="Eukaryot. Cell">
        <title>Draft genome sequence of CBS 2479, the standard type strain of Trichosporon asahii.</title>
        <authorList>
            <person name="Yang R.Y."/>
            <person name="Li H.T."/>
            <person name="Zhu H."/>
            <person name="Zhou G.P."/>
            <person name="Wang M."/>
            <person name="Wang L."/>
        </authorList>
    </citation>
    <scope>NUCLEOTIDE SEQUENCE [LARGE SCALE GENOMIC DNA]</scope>
    <source>
        <strain evidence="2">ATCC 90039 / CBS 2479 / JCM 2466 / KCTC 7840 / NCYC 2677 / UAMH 7654</strain>
    </source>
</reference>
<sequence length="312" mass="35413">MTVSIDYFGSPHIFGLVITHCDFDTQNTLRLLSSDAKAAVDRVQCRHLSAYFIEGRWSLIRSWWDLPDGDCRGASAPPLLTSWNGILPTSASLDKALAFALDNTCYIRIDDDKILQMYREANMRAKGLGSGRVFGPPHFLKRLQPDSVLALSHSMSTETSSPRFFPHSPREPYYSKPFIRLPPVKEVHVKYVHAHLECPCDPPKRILHSAQKLRMSVTEDAGPMAFCGYVRNLFTPTVKRLELLVSHLSTAVTLLEHIVSETRHRDLHVLVICRNSNAQEALEQLAVEWTERLGCEVTAQWYEGSRYEGSWF</sequence>
<dbReference type="HOGENOM" id="CLU_861033_0_0_1"/>
<dbReference type="KEGG" id="tasa:A1Q1_07295"/>
<gene>
    <name evidence="1" type="ORF">A1Q1_07295</name>
</gene>
<organism evidence="1 2">
    <name type="scientific">Trichosporon asahii var. asahii (strain ATCC 90039 / CBS 2479 / JCM 2466 / KCTC 7840 / NBRC 103889/ NCYC 2677 / UAMH 7654)</name>
    <name type="common">Yeast</name>
    <dbReference type="NCBI Taxonomy" id="1186058"/>
    <lineage>
        <taxon>Eukaryota</taxon>
        <taxon>Fungi</taxon>
        <taxon>Dikarya</taxon>
        <taxon>Basidiomycota</taxon>
        <taxon>Agaricomycotina</taxon>
        <taxon>Tremellomycetes</taxon>
        <taxon>Trichosporonales</taxon>
        <taxon>Trichosporonaceae</taxon>
        <taxon>Trichosporon</taxon>
    </lineage>
</organism>
<proteinExistence type="predicted"/>
<comment type="caution">
    <text evidence="1">The sequence shown here is derived from an EMBL/GenBank/DDBJ whole genome shotgun (WGS) entry which is preliminary data.</text>
</comment>
<dbReference type="GeneID" id="25990807"/>